<dbReference type="EMBL" id="MN043729">
    <property type="protein sequence ID" value="QDP42902.1"/>
    <property type="molecule type" value="Genomic_DNA"/>
</dbReference>
<accession>A0A516KMT0</accession>
<gene>
    <name evidence="1" type="ORF">Goe8_c01290</name>
</gene>
<evidence type="ECO:0000313" key="2">
    <source>
        <dbReference type="Proteomes" id="UP000317800"/>
    </source>
</evidence>
<name>A0A516KMT0_9CAUD</name>
<keyword evidence="2" id="KW-1185">Reference proteome</keyword>
<proteinExistence type="predicted"/>
<sequence length="129" mass="14983">MAKKQILYPLVKENVYYEETPWNIEHGYAGKVRTSKGTLIDYGGGGPNVEWVENRVFQDTLTYDGYSRGRSSAVFHFVGSKGEKYQMFMTDMDDLIKYRGITDQKVDAWWTYQKRGANYGIRLADSERK</sequence>
<dbReference type="Proteomes" id="UP000317800">
    <property type="component" value="Segment"/>
</dbReference>
<reference evidence="1 2" key="1">
    <citation type="submission" date="2019-06" db="EMBL/GenBank/DDBJ databases">
        <authorList>
            <person name="Hertel R."/>
        </authorList>
    </citation>
    <scope>NUCLEOTIDE SEQUENCE [LARGE SCALE GENOMIC DNA]</scope>
</reference>
<protein>
    <submittedName>
        <fullName evidence="1">Uncharacterized protein</fullName>
    </submittedName>
</protein>
<organism evidence="1 2">
    <name type="scientific">Bacillus phage vB_BmeM-Goe8</name>
    <dbReference type="NCBI Taxonomy" id="2593638"/>
    <lineage>
        <taxon>Viruses</taxon>
        <taxon>Duplodnaviria</taxon>
        <taxon>Heunggongvirae</taxon>
        <taxon>Uroviricota</taxon>
        <taxon>Caudoviricetes</taxon>
        <taxon>Herelleviridae</taxon>
        <taxon>Bastillevirinae</taxon>
        <taxon>Goettingenvirus</taxon>
        <taxon>Goettingenvirus goe8</taxon>
    </lineage>
</organism>
<evidence type="ECO:0000313" key="1">
    <source>
        <dbReference type="EMBL" id="QDP42902.1"/>
    </source>
</evidence>